<evidence type="ECO:0000256" key="1">
    <source>
        <dbReference type="SAM" id="MobiDB-lite"/>
    </source>
</evidence>
<reference evidence="3 4" key="1">
    <citation type="submission" date="2021-05" db="EMBL/GenBank/DDBJ databases">
        <title>Genome Assembly of Synthetic Allotetraploid Brassica napus Reveals Homoeologous Exchanges between Subgenomes.</title>
        <authorList>
            <person name="Davis J.T."/>
        </authorList>
    </citation>
    <scope>NUCLEOTIDE SEQUENCE [LARGE SCALE GENOMIC DNA]</scope>
    <source>
        <strain evidence="4">cv. Da-Ae</strain>
        <tissue evidence="3">Seedling</tissue>
    </source>
</reference>
<evidence type="ECO:0000313" key="3">
    <source>
        <dbReference type="EMBL" id="KAH0942479.1"/>
    </source>
</evidence>
<protein>
    <submittedName>
        <fullName evidence="3">Uncharacterized protein</fullName>
    </submittedName>
</protein>
<sequence>MRSEAWSRRRLSERRGRGGETHREGFHFQHEAFSPDAMEEDASAAVGDSGELRQEEIQRWWVWIGGMTIIAVEILPSVYCLSVAYINTHDLAMLIQGSINVYRFNTFSEGSVYEFTEHTVFVGLAETREPIHGKVLVLQLQPPHVICQDQHWQAVHQRFFWYSFRSIEHSGTYDPDFWN</sequence>
<feature type="region of interest" description="Disordered" evidence="1">
    <location>
        <begin position="1"/>
        <end position="21"/>
    </location>
</feature>
<proteinExistence type="predicted"/>
<comment type="caution">
    <text evidence="3">The sequence shown here is derived from an EMBL/GenBank/DDBJ whole genome shotgun (WGS) entry which is preliminary data.</text>
</comment>
<feature type="transmembrane region" description="Helical" evidence="2">
    <location>
        <begin position="60"/>
        <end position="86"/>
    </location>
</feature>
<name>A0ABQ8ELC1_BRANA</name>
<gene>
    <name evidence="3" type="ORF">HID58_002116</name>
</gene>
<organism evidence="3 4">
    <name type="scientific">Brassica napus</name>
    <name type="common">Rape</name>
    <dbReference type="NCBI Taxonomy" id="3708"/>
    <lineage>
        <taxon>Eukaryota</taxon>
        <taxon>Viridiplantae</taxon>
        <taxon>Streptophyta</taxon>
        <taxon>Embryophyta</taxon>
        <taxon>Tracheophyta</taxon>
        <taxon>Spermatophyta</taxon>
        <taxon>Magnoliopsida</taxon>
        <taxon>eudicotyledons</taxon>
        <taxon>Gunneridae</taxon>
        <taxon>Pentapetalae</taxon>
        <taxon>rosids</taxon>
        <taxon>malvids</taxon>
        <taxon>Brassicales</taxon>
        <taxon>Brassicaceae</taxon>
        <taxon>Brassiceae</taxon>
        <taxon>Brassica</taxon>
    </lineage>
</organism>
<evidence type="ECO:0000313" key="4">
    <source>
        <dbReference type="Proteomes" id="UP000824890"/>
    </source>
</evidence>
<keyword evidence="2" id="KW-0812">Transmembrane</keyword>
<dbReference type="EMBL" id="JAGKQM010000001">
    <property type="protein sequence ID" value="KAH0942479.1"/>
    <property type="molecule type" value="Genomic_DNA"/>
</dbReference>
<evidence type="ECO:0000256" key="2">
    <source>
        <dbReference type="SAM" id="Phobius"/>
    </source>
</evidence>
<dbReference type="Proteomes" id="UP000824890">
    <property type="component" value="Unassembled WGS sequence"/>
</dbReference>
<keyword evidence="2" id="KW-0472">Membrane</keyword>
<keyword evidence="2" id="KW-1133">Transmembrane helix</keyword>
<accession>A0ABQ8ELC1</accession>
<keyword evidence="4" id="KW-1185">Reference proteome</keyword>